<dbReference type="Proteomes" id="UP001174677">
    <property type="component" value="Chromosome 12"/>
</dbReference>
<protein>
    <submittedName>
        <fullName evidence="2">Uncharacterized protein</fullName>
    </submittedName>
</protein>
<reference evidence="2 3" key="1">
    <citation type="journal article" date="2023" name="Plant Biotechnol. J.">
        <title>Chromosome-level wild Hevea brasiliensis genome provides new tools for genomic-assisted breeding and valuable loci to elevate rubber yield.</title>
        <authorList>
            <person name="Cheng H."/>
            <person name="Song X."/>
            <person name="Hu Y."/>
            <person name="Wu T."/>
            <person name="Yang Q."/>
            <person name="An Z."/>
            <person name="Feng S."/>
            <person name="Deng Z."/>
            <person name="Wu W."/>
            <person name="Zeng X."/>
            <person name="Tu M."/>
            <person name="Wang X."/>
            <person name="Huang H."/>
        </authorList>
    </citation>
    <scope>NUCLEOTIDE SEQUENCE [LARGE SCALE GENOMIC DNA]</scope>
    <source>
        <strain evidence="2">MT/VB/25A 57/8</strain>
    </source>
</reference>
<sequence length="207" mass="23777">MATEDFSFPTFTDTTSSAIDSPPLWRLSPVASPDSCHRITKTEEEEEEEEEDSDQEEDYQDCFPTQKPIKDSTQRKSFSWAERGGGAKLDDDGKDEDKEEKMDMLWEDFNDELLMKRIRSSSRFDSDHMVKMGCVHQLQSLRSSTKTTNTAMVSPGKPPAASTAAGLVVFMKVLKKLFLLHNSHTHINSVHHHSHRSRIRRFKNRSW</sequence>
<proteinExistence type="predicted"/>
<evidence type="ECO:0000313" key="3">
    <source>
        <dbReference type="Proteomes" id="UP001174677"/>
    </source>
</evidence>
<feature type="compositionally biased region" description="Low complexity" evidence="1">
    <location>
        <begin position="1"/>
        <end position="17"/>
    </location>
</feature>
<comment type="caution">
    <text evidence="2">The sequence shown here is derived from an EMBL/GenBank/DDBJ whole genome shotgun (WGS) entry which is preliminary data.</text>
</comment>
<dbReference type="PANTHER" id="PTHR34666">
    <property type="entry name" value="EXPRESSED PROTEIN"/>
    <property type="match status" value="1"/>
</dbReference>
<keyword evidence="3" id="KW-1185">Reference proteome</keyword>
<organism evidence="2 3">
    <name type="scientific">Hevea brasiliensis</name>
    <name type="common">Para rubber tree</name>
    <name type="synonym">Siphonia brasiliensis</name>
    <dbReference type="NCBI Taxonomy" id="3981"/>
    <lineage>
        <taxon>Eukaryota</taxon>
        <taxon>Viridiplantae</taxon>
        <taxon>Streptophyta</taxon>
        <taxon>Embryophyta</taxon>
        <taxon>Tracheophyta</taxon>
        <taxon>Spermatophyta</taxon>
        <taxon>Magnoliopsida</taxon>
        <taxon>eudicotyledons</taxon>
        <taxon>Gunneridae</taxon>
        <taxon>Pentapetalae</taxon>
        <taxon>rosids</taxon>
        <taxon>fabids</taxon>
        <taxon>Malpighiales</taxon>
        <taxon>Euphorbiaceae</taxon>
        <taxon>Crotonoideae</taxon>
        <taxon>Micrandreae</taxon>
        <taxon>Hevea</taxon>
    </lineage>
</organism>
<feature type="compositionally biased region" description="Acidic residues" evidence="1">
    <location>
        <begin position="43"/>
        <end position="60"/>
    </location>
</feature>
<evidence type="ECO:0000256" key="1">
    <source>
        <dbReference type="SAM" id="MobiDB-lite"/>
    </source>
</evidence>
<feature type="region of interest" description="Disordered" evidence="1">
    <location>
        <begin position="1"/>
        <end position="96"/>
    </location>
</feature>
<dbReference type="PANTHER" id="PTHR34666:SF7">
    <property type="match status" value="1"/>
</dbReference>
<evidence type="ECO:0000313" key="2">
    <source>
        <dbReference type="EMBL" id="KAJ9167139.1"/>
    </source>
</evidence>
<dbReference type="EMBL" id="JARPOI010000012">
    <property type="protein sequence ID" value="KAJ9167139.1"/>
    <property type="molecule type" value="Genomic_DNA"/>
</dbReference>
<gene>
    <name evidence="2" type="ORF">P3X46_021810</name>
</gene>
<name>A0ABQ9LKQ6_HEVBR</name>
<accession>A0ABQ9LKQ6</accession>